<dbReference type="PANTHER" id="PTHR43173:SF28">
    <property type="entry name" value="AARF DOMAIN CONTAINING KINASE 5"/>
    <property type="match status" value="1"/>
</dbReference>
<dbReference type="InterPro" id="IPR004147">
    <property type="entry name" value="ABC1_dom"/>
</dbReference>
<dbReference type="SUPFAM" id="SSF56112">
    <property type="entry name" value="Protein kinase-like (PK-like)"/>
    <property type="match status" value="1"/>
</dbReference>
<feature type="transmembrane region" description="Helical" evidence="2">
    <location>
        <begin position="458"/>
        <end position="484"/>
    </location>
</feature>
<accession>A0AAE0FXH0</accession>
<evidence type="ECO:0000256" key="2">
    <source>
        <dbReference type="SAM" id="Phobius"/>
    </source>
</evidence>
<protein>
    <recommendedName>
        <fullName evidence="3">ABC1 atypical kinase-like domain-containing protein</fullName>
    </recommendedName>
</protein>
<comment type="similarity">
    <text evidence="1">Belongs to the protein kinase superfamily. ADCK protein kinase family.</text>
</comment>
<evidence type="ECO:0000256" key="1">
    <source>
        <dbReference type="ARBA" id="ARBA00009670"/>
    </source>
</evidence>
<reference evidence="4 5" key="1">
    <citation type="journal article" date="2015" name="Genome Biol. Evol.">
        <title>Comparative Genomics of a Bacterivorous Green Alga Reveals Evolutionary Causalities and Consequences of Phago-Mixotrophic Mode of Nutrition.</title>
        <authorList>
            <person name="Burns J.A."/>
            <person name="Paasch A."/>
            <person name="Narechania A."/>
            <person name="Kim E."/>
        </authorList>
    </citation>
    <scope>NUCLEOTIDE SEQUENCE [LARGE SCALE GENOMIC DNA]</scope>
    <source>
        <strain evidence="4 5">PLY_AMNH</strain>
    </source>
</reference>
<proteinExistence type="inferred from homology"/>
<keyword evidence="5" id="KW-1185">Reference proteome</keyword>
<evidence type="ECO:0000313" key="5">
    <source>
        <dbReference type="Proteomes" id="UP001190700"/>
    </source>
</evidence>
<organism evidence="4 5">
    <name type="scientific">Cymbomonas tetramitiformis</name>
    <dbReference type="NCBI Taxonomy" id="36881"/>
    <lineage>
        <taxon>Eukaryota</taxon>
        <taxon>Viridiplantae</taxon>
        <taxon>Chlorophyta</taxon>
        <taxon>Pyramimonadophyceae</taxon>
        <taxon>Pyramimonadales</taxon>
        <taxon>Pyramimonadaceae</taxon>
        <taxon>Cymbomonas</taxon>
    </lineage>
</organism>
<dbReference type="PANTHER" id="PTHR43173">
    <property type="entry name" value="ABC1 FAMILY PROTEIN"/>
    <property type="match status" value="1"/>
</dbReference>
<evidence type="ECO:0000313" key="4">
    <source>
        <dbReference type="EMBL" id="KAK3267779.1"/>
    </source>
</evidence>
<feature type="domain" description="ABC1 atypical kinase-like" evidence="3">
    <location>
        <begin position="97"/>
        <end position="338"/>
    </location>
</feature>
<evidence type="ECO:0000259" key="3">
    <source>
        <dbReference type="Pfam" id="PF03109"/>
    </source>
</evidence>
<keyword evidence="2" id="KW-1133">Transmembrane helix</keyword>
<keyword evidence="2" id="KW-0472">Membrane</keyword>
<gene>
    <name evidence="4" type="ORF">CYMTET_23684</name>
</gene>
<dbReference type="AlphaFoldDB" id="A0AAE0FXH0"/>
<sequence length="513" mass="56703">MAAPQADFAFGMGRAMRAMALFTSAKTEYETSLEGLEGEEYNTKLREIHQRTAEKALEVAKENKGIYIKAAQFIAALQGGAGDHGIPKEYVNVLQALCDHAPQTTFEEVEQVLVTEFGKGSSQKFRSFDKEPLAAASLAQVHRAVTHEGVEVAVKVQHPGLWDMMASDFGVFTTMAASMKPGGFDLSWLVQDFQVSLTAELDFKIEASNAIKVAEMLKHRSRVKVPTVYPELSTTKVLTMEFVKGVRVNDLTALKELGLHPLHVADTLSRTFAEMALCHGFVHGDPHAGNVYARAHPETKEAQIIIMDHGLYHTMDDAVRLNFCSLLVSCILRRSRQMQVLGEKFAGQLYRYFPLILSPWFIFGTKIGYAELLAAKDGRLPPGVELKDVGDFLVGLHDGGTNFLGVLHSIGYTRGLLNDLQWPERRRIKALGEFAVRGKADKQLHPGGESKAGAMSRLWLAFSVMWVVLQTDLLALQLTVLLFLSKPFNQVFGGALVAAIAIAAWFYFDQMVN</sequence>
<dbReference type="Pfam" id="PF03109">
    <property type="entry name" value="ABC1"/>
    <property type="match status" value="1"/>
</dbReference>
<keyword evidence="2" id="KW-0812">Transmembrane</keyword>
<dbReference type="InterPro" id="IPR051130">
    <property type="entry name" value="Mito_struct-func_regulator"/>
</dbReference>
<dbReference type="InterPro" id="IPR045307">
    <property type="entry name" value="ADCK1_dom"/>
</dbReference>
<feature type="transmembrane region" description="Helical" evidence="2">
    <location>
        <begin position="491"/>
        <end position="508"/>
    </location>
</feature>
<dbReference type="InterPro" id="IPR011009">
    <property type="entry name" value="Kinase-like_dom_sf"/>
</dbReference>
<dbReference type="EMBL" id="LGRX02012207">
    <property type="protein sequence ID" value="KAK3267779.1"/>
    <property type="molecule type" value="Genomic_DNA"/>
</dbReference>
<dbReference type="CDD" id="cd13969">
    <property type="entry name" value="ADCK1-like"/>
    <property type="match status" value="1"/>
</dbReference>
<comment type="caution">
    <text evidence="4">The sequence shown here is derived from an EMBL/GenBank/DDBJ whole genome shotgun (WGS) entry which is preliminary data.</text>
</comment>
<dbReference type="Proteomes" id="UP001190700">
    <property type="component" value="Unassembled WGS sequence"/>
</dbReference>
<name>A0AAE0FXH0_9CHLO</name>